<feature type="region of interest" description="Disordered" evidence="1">
    <location>
        <begin position="49"/>
        <end position="70"/>
    </location>
</feature>
<reference evidence="2" key="1">
    <citation type="submission" date="2020-02" db="EMBL/GenBank/DDBJ databases">
        <authorList>
            <person name="Meier V. D."/>
        </authorList>
    </citation>
    <scope>NUCLEOTIDE SEQUENCE</scope>
    <source>
        <strain evidence="2">AVDCRST_MAG94</strain>
    </source>
</reference>
<dbReference type="EMBL" id="CADCTY010000430">
    <property type="protein sequence ID" value="CAA9316703.1"/>
    <property type="molecule type" value="Genomic_DNA"/>
</dbReference>
<evidence type="ECO:0000256" key="1">
    <source>
        <dbReference type="SAM" id="MobiDB-lite"/>
    </source>
</evidence>
<evidence type="ECO:0000313" key="2">
    <source>
        <dbReference type="EMBL" id="CAA9316703.1"/>
    </source>
</evidence>
<organism evidence="2">
    <name type="scientific">uncultured Leptolyngbya sp</name>
    <dbReference type="NCBI Taxonomy" id="332963"/>
    <lineage>
        <taxon>Bacteria</taxon>
        <taxon>Bacillati</taxon>
        <taxon>Cyanobacteriota</taxon>
        <taxon>Cyanophyceae</taxon>
        <taxon>Leptolyngbyales</taxon>
        <taxon>Leptolyngbyaceae</taxon>
        <taxon>Leptolyngbya group</taxon>
        <taxon>Leptolyngbya</taxon>
        <taxon>environmental samples</taxon>
    </lineage>
</organism>
<proteinExistence type="predicted"/>
<gene>
    <name evidence="2" type="ORF">AVDCRST_MAG94-1249</name>
</gene>
<name>A0A6J4KWS2_9CYAN</name>
<protein>
    <submittedName>
        <fullName evidence="2">Uncharacterized protein</fullName>
    </submittedName>
</protein>
<accession>A0A6J4KWS2</accession>
<dbReference type="AlphaFoldDB" id="A0A6J4KWS2"/>
<sequence length="70" mass="7486">MVYSPSAFLSQFFHIPVAEEVAAVQTHTAQDDGGHKVPPLEQARLGHEGEIPQAQASSPTMKAVFATKPT</sequence>